<accession>A0AAV4VLX4</accession>
<gene>
    <name evidence="1" type="ORF">CDAR_261171</name>
</gene>
<reference evidence="1 2" key="1">
    <citation type="submission" date="2021-06" db="EMBL/GenBank/DDBJ databases">
        <title>Caerostris darwini draft genome.</title>
        <authorList>
            <person name="Kono N."/>
            <person name="Arakawa K."/>
        </authorList>
    </citation>
    <scope>NUCLEOTIDE SEQUENCE [LARGE SCALE GENOMIC DNA]</scope>
</reference>
<dbReference type="EMBL" id="BPLQ01013167">
    <property type="protein sequence ID" value="GIY70425.1"/>
    <property type="molecule type" value="Genomic_DNA"/>
</dbReference>
<name>A0AAV4VLX4_9ARAC</name>
<proteinExistence type="predicted"/>
<evidence type="ECO:0000313" key="2">
    <source>
        <dbReference type="Proteomes" id="UP001054837"/>
    </source>
</evidence>
<sequence length="92" mass="10866">MFRKDSQEYGSLVFACLIGENQGNSHEVDLFVSFKRRQVEFFPVFVREPRRHAHLTVKLTLTRDVTPWPRPGDVFAIIDNRLSERRVETNDF</sequence>
<keyword evidence="2" id="KW-1185">Reference proteome</keyword>
<evidence type="ECO:0000313" key="1">
    <source>
        <dbReference type="EMBL" id="GIY70425.1"/>
    </source>
</evidence>
<organism evidence="1 2">
    <name type="scientific">Caerostris darwini</name>
    <dbReference type="NCBI Taxonomy" id="1538125"/>
    <lineage>
        <taxon>Eukaryota</taxon>
        <taxon>Metazoa</taxon>
        <taxon>Ecdysozoa</taxon>
        <taxon>Arthropoda</taxon>
        <taxon>Chelicerata</taxon>
        <taxon>Arachnida</taxon>
        <taxon>Araneae</taxon>
        <taxon>Araneomorphae</taxon>
        <taxon>Entelegynae</taxon>
        <taxon>Araneoidea</taxon>
        <taxon>Araneidae</taxon>
        <taxon>Caerostris</taxon>
    </lineage>
</organism>
<comment type="caution">
    <text evidence="1">The sequence shown here is derived from an EMBL/GenBank/DDBJ whole genome shotgun (WGS) entry which is preliminary data.</text>
</comment>
<dbReference type="AlphaFoldDB" id="A0AAV4VLX4"/>
<dbReference type="Proteomes" id="UP001054837">
    <property type="component" value="Unassembled WGS sequence"/>
</dbReference>
<protein>
    <submittedName>
        <fullName evidence="1">Uncharacterized protein</fullName>
    </submittedName>
</protein>